<keyword evidence="1" id="KW-0694">RNA-binding</keyword>
<keyword evidence="1" id="KW-0698">rRNA processing</keyword>
<proteinExistence type="inferred from homology"/>
<dbReference type="PANTHER" id="PTHR37426">
    <property type="entry name" value="RIBOSOMAL RNA LARGE SUBUNIT METHYLTRANSFERASE J"/>
    <property type="match status" value="1"/>
</dbReference>
<dbReference type="Proteomes" id="UP001069802">
    <property type="component" value="Unassembled WGS sequence"/>
</dbReference>
<protein>
    <recommendedName>
        <fullName evidence="1">Ribosomal RNA large subunit methyltransferase J</fullName>
        <ecNumber evidence="1">2.1.1.266</ecNumber>
    </recommendedName>
    <alternativeName>
        <fullName evidence="1">23S rRNA (adenine(2030)-N6)-methyltransferase</fullName>
    </alternativeName>
    <alternativeName>
        <fullName evidence="1">23S rRNA m6A2030 methyltransferase</fullName>
    </alternativeName>
</protein>
<dbReference type="PANTHER" id="PTHR37426:SF1">
    <property type="entry name" value="RIBOSOMAL RNA LARGE SUBUNIT METHYLTRANSFERASE J"/>
    <property type="match status" value="1"/>
</dbReference>
<name>A0ABT4LK60_9PROT</name>
<accession>A0ABT4LK60</accession>
<feature type="binding site" evidence="1">
    <location>
        <position position="117"/>
    </location>
    <ligand>
        <name>S-adenosyl-L-methionine</name>
        <dbReference type="ChEBI" id="CHEBI:59789"/>
    </ligand>
</feature>
<keyword evidence="3" id="KW-1185">Reference proteome</keyword>
<keyword evidence="1" id="KW-0489">Methyltransferase</keyword>
<evidence type="ECO:0000313" key="2">
    <source>
        <dbReference type="EMBL" id="MCZ4280377.1"/>
    </source>
</evidence>
<evidence type="ECO:0000313" key="3">
    <source>
        <dbReference type="Proteomes" id="UP001069802"/>
    </source>
</evidence>
<keyword evidence="1" id="KW-0808">Transferase</keyword>
<feature type="binding site" evidence="1">
    <location>
        <position position="99"/>
    </location>
    <ligand>
        <name>S-adenosyl-L-methionine</name>
        <dbReference type="ChEBI" id="CHEBI:59789"/>
    </ligand>
</feature>
<feature type="binding site" evidence="1">
    <location>
        <position position="42"/>
    </location>
    <ligand>
        <name>S-adenosyl-L-methionine</name>
        <dbReference type="ChEBI" id="CHEBI:59789"/>
    </ligand>
</feature>
<comment type="caution">
    <text evidence="2">The sequence shown here is derived from an EMBL/GenBank/DDBJ whole genome shotgun (WGS) entry which is preliminary data.</text>
</comment>
<sequence>MLSYQHLYHAGCIADVHKHAALSIVLSKLAGKGKALHYMETHAGRGVYDLTAPEAEKTGEAREGILKVLEKGQWPKKHPYFHTIRETKKKFGTDYYPGSPEIAHCLLRPNDHLHLMELHPGEFFALKSNMRARNIHLHHQDGYKGVLALSPPENQRGLVLIDPSYEIKSEYNAAADFILALHDKWAEAVIILWYPLLKDDRHKEMCATLEKTELPKFRREEIIFADRNAVRGMYGSGLIYINLPAGIEDTLTQSSKLQQL</sequence>
<dbReference type="Pfam" id="PF04378">
    <property type="entry name" value="RsmJ"/>
    <property type="match status" value="1"/>
</dbReference>
<comment type="similarity">
    <text evidence="1">Belongs to the RlmJ family.</text>
</comment>
<organism evidence="2 3">
    <name type="scientific">Kiloniella laminariae</name>
    <dbReference type="NCBI Taxonomy" id="454162"/>
    <lineage>
        <taxon>Bacteria</taxon>
        <taxon>Pseudomonadati</taxon>
        <taxon>Pseudomonadota</taxon>
        <taxon>Alphaproteobacteria</taxon>
        <taxon>Rhodospirillales</taxon>
        <taxon>Kiloniellaceae</taxon>
        <taxon>Kiloniella</taxon>
    </lineage>
</organism>
<evidence type="ECO:0000256" key="1">
    <source>
        <dbReference type="HAMAP-Rule" id="MF_00934"/>
    </source>
</evidence>
<dbReference type="EC" id="2.1.1.266" evidence="1"/>
<feature type="binding site" evidence="1">
    <location>
        <begin position="141"/>
        <end position="142"/>
    </location>
    <ligand>
        <name>S-adenosyl-L-methionine</name>
        <dbReference type="ChEBI" id="CHEBI:59789"/>
    </ligand>
</feature>
<reference evidence="2" key="1">
    <citation type="submission" date="2022-12" db="EMBL/GenBank/DDBJ databases">
        <title>Bacterial isolates from different developmental stages of Nematostella vectensis.</title>
        <authorList>
            <person name="Fraune S."/>
        </authorList>
    </citation>
    <scope>NUCLEOTIDE SEQUENCE</scope>
    <source>
        <strain evidence="2">G21630-S1</strain>
    </source>
</reference>
<dbReference type="RefSeq" id="WP_269422583.1">
    <property type="nucleotide sequence ID" value="NZ_JAPWGY010000002.1"/>
</dbReference>
<comment type="function">
    <text evidence="1">Specifically methylates the adenine in position 2030 of 23S rRNA.</text>
</comment>
<feature type="active site" description="Proton acceptor" evidence="1">
    <location>
        <position position="162"/>
    </location>
</feature>
<dbReference type="HAMAP" id="MF_00934">
    <property type="entry name" value="23SrRNA_methyltr_J"/>
    <property type="match status" value="1"/>
</dbReference>
<keyword evidence="1" id="KW-0949">S-adenosyl-L-methionine</keyword>
<dbReference type="EMBL" id="JAPWGY010000002">
    <property type="protein sequence ID" value="MCZ4280377.1"/>
    <property type="molecule type" value="Genomic_DNA"/>
</dbReference>
<dbReference type="Gene3D" id="3.40.50.150">
    <property type="entry name" value="Vaccinia Virus protein VP39"/>
    <property type="match status" value="1"/>
</dbReference>
<dbReference type="InterPro" id="IPR007473">
    <property type="entry name" value="RlmJ"/>
</dbReference>
<gene>
    <name evidence="1 2" type="primary">rlmJ</name>
    <name evidence="2" type="ORF">O4H49_06290</name>
</gene>
<comment type="subunit">
    <text evidence="1">Monomer.</text>
</comment>
<feature type="site" description="Interaction with substrate rRNA" evidence="1">
    <location>
        <position position="4"/>
    </location>
</feature>
<feature type="binding site" evidence="1">
    <location>
        <position position="19"/>
    </location>
    <ligand>
        <name>S-adenosyl-L-methionine</name>
        <dbReference type="ChEBI" id="CHEBI:59789"/>
    </ligand>
</feature>
<dbReference type="SUPFAM" id="SSF53335">
    <property type="entry name" value="S-adenosyl-L-methionine-dependent methyltransferases"/>
    <property type="match status" value="1"/>
</dbReference>
<comment type="catalytic activity">
    <reaction evidence="1">
        <text>adenosine(2030) in 23S rRNA + S-adenosyl-L-methionine = N(6)-methyladenosine(2030) in 23S rRNA + S-adenosyl-L-homocysteine + H(+)</text>
        <dbReference type="Rhea" id="RHEA:43736"/>
        <dbReference type="Rhea" id="RHEA-COMP:10668"/>
        <dbReference type="Rhea" id="RHEA-COMP:10669"/>
        <dbReference type="ChEBI" id="CHEBI:15378"/>
        <dbReference type="ChEBI" id="CHEBI:57856"/>
        <dbReference type="ChEBI" id="CHEBI:59789"/>
        <dbReference type="ChEBI" id="CHEBI:74411"/>
        <dbReference type="ChEBI" id="CHEBI:74449"/>
        <dbReference type="EC" id="2.1.1.266"/>
    </reaction>
</comment>
<dbReference type="InterPro" id="IPR029063">
    <property type="entry name" value="SAM-dependent_MTases_sf"/>
</dbReference>
<feature type="binding site" evidence="1">
    <location>
        <position position="162"/>
    </location>
    <ligand>
        <name>S-adenosyl-L-methionine</name>
        <dbReference type="ChEBI" id="CHEBI:59789"/>
    </ligand>
</feature>